<organism evidence="1 2">
    <name type="scientific">candidate division WWE3 bacterium RIFOXYA2_FULL_46_9</name>
    <dbReference type="NCBI Taxonomy" id="1802636"/>
    <lineage>
        <taxon>Bacteria</taxon>
        <taxon>Katanobacteria</taxon>
    </lineage>
</organism>
<gene>
    <name evidence="1" type="ORF">A2264_01315</name>
</gene>
<protein>
    <submittedName>
        <fullName evidence="1">Uncharacterized protein</fullName>
    </submittedName>
</protein>
<proteinExistence type="predicted"/>
<evidence type="ECO:0000313" key="1">
    <source>
        <dbReference type="EMBL" id="OGC63354.1"/>
    </source>
</evidence>
<sequence length="97" mass="11285">MIDRKEILVDISYNHPHEFISWNAQYATVILNNPVFTPSFVSYKSLFLIDEPGIVRIPFEKTIVLPEPRKGRVIVERDVLGRIVHSKVPQMSRQLKL</sequence>
<comment type="caution">
    <text evidence="1">The sequence shown here is derived from an EMBL/GenBank/DDBJ whole genome shotgun (WGS) entry which is preliminary data.</text>
</comment>
<name>A0A1F4W1R3_UNCKA</name>
<accession>A0A1F4W1R3</accession>
<dbReference type="EMBL" id="MEVT01000006">
    <property type="protein sequence ID" value="OGC63354.1"/>
    <property type="molecule type" value="Genomic_DNA"/>
</dbReference>
<dbReference type="Proteomes" id="UP000176614">
    <property type="component" value="Unassembled WGS sequence"/>
</dbReference>
<dbReference type="AlphaFoldDB" id="A0A1F4W1R3"/>
<reference evidence="1 2" key="1">
    <citation type="journal article" date="2016" name="Nat. Commun.">
        <title>Thousands of microbial genomes shed light on interconnected biogeochemical processes in an aquifer system.</title>
        <authorList>
            <person name="Anantharaman K."/>
            <person name="Brown C.T."/>
            <person name="Hug L.A."/>
            <person name="Sharon I."/>
            <person name="Castelle C.J."/>
            <person name="Probst A.J."/>
            <person name="Thomas B.C."/>
            <person name="Singh A."/>
            <person name="Wilkins M.J."/>
            <person name="Karaoz U."/>
            <person name="Brodie E.L."/>
            <person name="Williams K.H."/>
            <person name="Hubbard S.S."/>
            <person name="Banfield J.F."/>
        </authorList>
    </citation>
    <scope>NUCLEOTIDE SEQUENCE [LARGE SCALE GENOMIC DNA]</scope>
</reference>
<evidence type="ECO:0000313" key="2">
    <source>
        <dbReference type="Proteomes" id="UP000176614"/>
    </source>
</evidence>